<proteinExistence type="inferred from homology"/>
<dbReference type="Gene3D" id="1.10.150.20">
    <property type="entry name" value="5' to 3' exonuclease, C-terminal subdomain"/>
    <property type="match status" value="1"/>
</dbReference>
<feature type="region of interest" description="Disordered" evidence="17">
    <location>
        <begin position="603"/>
        <end position="659"/>
    </location>
</feature>
<feature type="compositionally biased region" description="Basic residues" evidence="17">
    <location>
        <begin position="635"/>
        <end position="658"/>
    </location>
</feature>
<feature type="region of interest" description="Disordered" evidence="17">
    <location>
        <begin position="1"/>
        <end position="32"/>
    </location>
</feature>
<dbReference type="PANTHER" id="PTHR45990">
    <property type="entry name" value="DNA REPAIR PROTEIN REV1"/>
    <property type="match status" value="1"/>
</dbReference>
<dbReference type="OrthoDB" id="427711at2759"/>
<evidence type="ECO:0000256" key="10">
    <source>
        <dbReference type="ARBA" id="ARBA00022705"/>
    </source>
</evidence>
<dbReference type="GO" id="GO:0017125">
    <property type="term" value="F:deoxycytidyl transferase activity"/>
    <property type="evidence" value="ECO:0007669"/>
    <property type="project" value="TreeGrafter"/>
</dbReference>
<dbReference type="Proteomes" id="UP000247409">
    <property type="component" value="Unassembled WGS sequence"/>
</dbReference>
<dbReference type="NCBIfam" id="NF002677">
    <property type="entry name" value="PRK02406.1"/>
    <property type="match status" value="1"/>
</dbReference>
<dbReference type="InterPro" id="IPR022880">
    <property type="entry name" value="DNApol_IV"/>
</dbReference>
<comment type="caution">
    <text evidence="19">The sequence shown here is derived from an EMBL/GenBank/DDBJ whole genome shotgun (WGS) entry which is preliminary data.</text>
</comment>
<dbReference type="GO" id="GO:0070987">
    <property type="term" value="P:error-free translesion synthesis"/>
    <property type="evidence" value="ECO:0007669"/>
    <property type="project" value="TreeGrafter"/>
</dbReference>
<organism evidence="19 20">
    <name type="scientific">Gracilariopsis chorda</name>
    <dbReference type="NCBI Taxonomy" id="448386"/>
    <lineage>
        <taxon>Eukaryota</taxon>
        <taxon>Rhodophyta</taxon>
        <taxon>Florideophyceae</taxon>
        <taxon>Rhodymeniophycidae</taxon>
        <taxon>Gracilariales</taxon>
        <taxon>Gracilariaceae</taxon>
        <taxon>Gracilariopsis</taxon>
    </lineage>
</organism>
<dbReference type="Pfam" id="PF21999">
    <property type="entry name" value="IMS_HHH_1"/>
    <property type="match status" value="1"/>
</dbReference>
<dbReference type="InterPro" id="IPR043502">
    <property type="entry name" value="DNA/RNA_pol_sf"/>
</dbReference>
<dbReference type="Gene3D" id="3.30.1490.100">
    <property type="entry name" value="DNA polymerase, Y-family, little finger domain"/>
    <property type="match status" value="1"/>
</dbReference>
<keyword evidence="10" id="KW-0235">DNA replication</keyword>
<evidence type="ECO:0000256" key="9">
    <source>
        <dbReference type="ARBA" id="ARBA00022695"/>
    </source>
</evidence>
<comment type="catalytic activity">
    <reaction evidence="16">
        <text>DNA(n) + a 2'-deoxyribonucleoside 5'-triphosphate = DNA(n+1) + diphosphate</text>
        <dbReference type="Rhea" id="RHEA:22508"/>
        <dbReference type="Rhea" id="RHEA-COMP:17339"/>
        <dbReference type="Rhea" id="RHEA-COMP:17340"/>
        <dbReference type="ChEBI" id="CHEBI:33019"/>
        <dbReference type="ChEBI" id="CHEBI:61560"/>
        <dbReference type="ChEBI" id="CHEBI:173112"/>
        <dbReference type="EC" id="2.7.7.7"/>
    </reaction>
</comment>
<keyword evidence="9" id="KW-0548">Nucleotidyltransferase</keyword>
<keyword evidence="13" id="KW-0460">Magnesium</keyword>
<dbReference type="GO" id="GO:0005634">
    <property type="term" value="C:nucleus"/>
    <property type="evidence" value="ECO:0007669"/>
    <property type="project" value="TreeGrafter"/>
</dbReference>
<dbReference type="EMBL" id="NBIV01000025">
    <property type="protein sequence ID" value="PXF47354.1"/>
    <property type="molecule type" value="Genomic_DNA"/>
</dbReference>
<keyword evidence="11" id="KW-0479">Metal-binding</keyword>
<dbReference type="HAMAP" id="MF_01113">
    <property type="entry name" value="DNApol_IV"/>
    <property type="match status" value="1"/>
</dbReference>
<name>A0A2V3IYY6_9FLOR</name>
<evidence type="ECO:0000256" key="7">
    <source>
        <dbReference type="ARBA" id="ARBA00022634"/>
    </source>
</evidence>
<evidence type="ECO:0000256" key="13">
    <source>
        <dbReference type="ARBA" id="ARBA00022842"/>
    </source>
</evidence>
<gene>
    <name evidence="19" type="ORF">BWQ96_02834</name>
</gene>
<evidence type="ECO:0000256" key="2">
    <source>
        <dbReference type="ARBA" id="ARBA00004496"/>
    </source>
</evidence>
<keyword evidence="20" id="KW-1185">Reference proteome</keyword>
<evidence type="ECO:0000256" key="6">
    <source>
        <dbReference type="ARBA" id="ARBA00022490"/>
    </source>
</evidence>
<feature type="compositionally biased region" description="Polar residues" evidence="17">
    <location>
        <begin position="21"/>
        <end position="32"/>
    </location>
</feature>
<feature type="compositionally biased region" description="Basic and acidic residues" evidence="17">
    <location>
        <begin position="537"/>
        <end position="552"/>
    </location>
</feature>
<feature type="region of interest" description="Disordered" evidence="17">
    <location>
        <begin position="479"/>
        <end position="556"/>
    </location>
</feature>
<keyword evidence="7" id="KW-0237">DNA synthesis</keyword>
<evidence type="ECO:0000256" key="17">
    <source>
        <dbReference type="SAM" id="MobiDB-lite"/>
    </source>
</evidence>
<evidence type="ECO:0000256" key="8">
    <source>
        <dbReference type="ARBA" id="ARBA00022679"/>
    </source>
</evidence>
<feature type="compositionally biased region" description="Low complexity" evidence="17">
    <location>
        <begin position="605"/>
        <end position="616"/>
    </location>
</feature>
<accession>A0A2V3IYY6</accession>
<dbReference type="Pfam" id="PF11799">
    <property type="entry name" value="IMS_C"/>
    <property type="match status" value="1"/>
</dbReference>
<evidence type="ECO:0000256" key="11">
    <source>
        <dbReference type="ARBA" id="ARBA00022723"/>
    </source>
</evidence>
<feature type="compositionally biased region" description="Basic and acidic residues" evidence="17">
    <location>
        <begin position="500"/>
        <end position="528"/>
    </location>
</feature>
<evidence type="ECO:0000313" key="19">
    <source>
        <dbReference type="EMBL" id="PXF47354.1"/>
    </source>
</evidence>
<keyword evidence="15" id="KW-0234">DNA repair</keyword>
<dbReference type="InterPro" id="IPR001126">
    <property type="entry name" value="UmuC"/>
</dbReference>
<dbReference type="InterPro" id="IPR036775">
    <property type="entry name" value="DNA_pol_Y-fam_lit_finger_sf"/>
</dbReference>
<dbReference type="GO" id="GO:0046872">
    <property type="term" value="F:metal ion binding"/>
    <property type="evidence" value="ECO:0007669"/>
    <property type="project" value="UniProtKB-KW"/>
</dbReference>
<comment type="cofactor">
    <cofactor evidence="1">
        <name>Mg(2+)</name>
        <dbReference type="ChEBI" id="CHEBI:18420"/>
    </cofactor>
</comment>
<dbReference type="Gene3D" id="3.30.70.270">
    <property type="match status" value="1"/>
</dbReference>
<evidence type="ECO:0000313" key="20">
    <source>
        <dbReference type="Proteomes" id="UP000247409"/>
    </source>
</evidence>
<dbReference type="PROSITE" id="PS50173">
    <property type="entry name" value="UMUC"/>
    <property type="match status" value="1"/>
</dbReference>
<dbReference type="GO" id="GO:0005737">
    <property type="term" value="C:cytoplasm"/>
    <property type="evidence" value="ECO:0007669"/>
    <property type="project" value="UniProtKB-SubCell"/>
</dbReference>
<dbReference type="InterPro" id="IPR043128">
    <property type="entry name" value="Rev_trsase/Diguanyl_cyclase"/>
</dbReference>
<dbReference type="InterPro" id="IPR053848">
    <property type="entry name" value="IMS_HHH_1"/>
</dbReference>
<dbReference type="EC" id="2.7.7.7" evidence="4"/>
<dbReference type="AlphaFoldDB" id="A0A2V3IYY6"/>
<reference evidence="19 20" key="1">
    <citation type="journal article" date="2018" name="Mol. Biol. Evol.">
        <title>Analysis of the draft genome of the red seaweed Gracilariopsis chorda provides insights into genome size evolution in Rhodophyta.</title>
        <authorList>
            <person name="Lee J."/>
            <person name="Yang E.C."/>
            <person name="Graf L."/>
            <person name="Yang J.H."/>
            <person name="Qiu H."/>
            <person name="Zel Zion U."/>
            <person name="Chan C.X."/>
            <person name="Stephens T.G."/>
            <person name="Weber A.P.M."/>
            <person name="Boo G.H."/>
            <person name="Boo S.M."/>
            <person name="Kim K.M."/>
            <person name="Shin Y."/>
            <person name="Jung M."/>
            <person name="Lee S.J."/>
            <person name="Yim H.S."/>
            <person name="Lee J.H."/>
            <person name="Bhattacharya D."/>
            <person name="Yoon H.S."/>
        </authorList>
    </citation>
    <scope>NUCLEOTIDE SEQUENCE [LARGE SCALE GENOMIC DNA]</scope>
    <source>
        <strain evidence="19 20">SKKU-2015</strain>
        <tissue evidence="19">Whole body</tissue>
    </source>
</reference>
<dbReference type="InterPro" id="IPR017961">
    <property type="entry name" value="DNA_pol_Y-fam_little_finger"/>
</dbReference>
<evidence type="ECO:0000256" key="3">
    <source>
        <dbReference type="ARBA" id="ARBA00010945"/>
    </source>
</evidence>
<evidence type="ECO:0000256" key="1">
    <source>
        <dbReference type="ARBA" id="ARBA00001946"/>
    </source>
</evidence>
<dbReference type="GO" id="GO:0006281">
    <property type="term" value="P:DNA repair"/>
    <property type="evidence" value="ECO:0007669"/>
    <property type="project" value="UniProtKB-KW"/>
</dbReference>
<feature type="domain" description="UmuC" evidence="18">
    <location>
        <begin position="90"/>
        <end position="272"/>
    </location>
</feature>
<dbReference type="PANTHER" id="PTHR45990:SF1">
    <property type="entry name" value="DNA REPAIR PROTEIN REV1"/>
    <property type="match status" value="1"/>
</dbReference>
<evidence type="ECO:0000259" key="18">
    <source>
        <dbReference type="PROSITE" id="PS50173"/>
    </source>
</evidence>
<feature type="compositionally biased region" description="Polar residues" evidence="17">
    <location>
        <begin position="479"/>
        <end position="495"/>
    </location>
</feature>
<protein>
    <recommendedName>
        <fullName evidence="5">DNA polymerase kappa</fullName>
        <ecNumber evidence="4">2.7.7.7</ecNumber>
    </recommendedName>
</protein>
<evidence type="ECO:0000256" key="15">
    <source>
        <dbReference type="ARBA" id="ARBA00023204"/>
    </source>
</evidence>
<dbReference type="GO" id="GO:0042276">
    <property type="term" value="P:error-prone translesion synthesis"/>
    <property type="evidence" value="ECO:0007669"/>
    <property type="project" value="TreeGrafter"/>
</dbReference>
<dbReference type="SUPFAM" id="SSF56672">
    <property type="entry name" value="DNA/RNA polymerases"/>
    <property type="match status" value="1"/>
</dbReference>
<dbReference type="GO" id="GO:0006260">
    <property type="term" value="P:DNA replication"/>
    <property type="evidence" value="ECO:0007669"/>
    <property type="project" value="UniProtKB-KW"/>
</dbReference>
<comment type="subcellular location">
    <subcellularLocation>
        <location evidence="2">Cytoplasm</location>
    </subcellularLocation>
</comment>
<evidence type="ECO:0000256" key="16">
    <source>
        <dbReference type="ARBA" id="ARBA00049244"/>
    </source>
</evidence>
<keyword evidence="12" id="KW-0227">DNA damage</keyword>
<dbReference type="STRING" id="448386.A0A2V3IYY6"/>
<dbReference type="Gene3D" id="3.40.1170.60">
    <property type="match status" value="1"/>
</dbReference>
<comment type="similarity">
    <text evidence="3">Belongs to the DNA polymerase type-Y family.</text>
</comment>
<evidence type="ECO:0000256" key="14">
    <source>
        <dbReference type="ARBA" id="ARBA00023125"/>
    </source>
</evidence>
<sequence length="878" mass="98506">MQPDHRQLSASNRAHLPQPTQPNSFWNDPRPSNRNPNFVRDYFQSSRLHFIGSFRARYEAMMVAVAKRLKVNPGSLISAAPTSSCAERLIVHIDMDCFFASVAVKRDPSLRAKCIAVCHGGGEISSCSYEARKFGVRAGMFAKDARKLCPNLLSVPYHFPTYEQISIQIYALFHDYPGVFVEAVSVDEAYLDITDTAKDATSQAGADDLVQSIRSRIVRETGCTASAGIGPSKLIARLATKAAKPNGQLRVRPENVIEYIDTLKVSDLPGVGWSTSKKMTQIGIETIPQLRRKSLSFLQTNFGERQGQTLHDLARAIDSRPVEPLKPRKSIGAEASWGIRFEENEDDKLSNFISDMASEVASRVESVGASGSKVCVKLYRRKPNSSMLGYKFLGHGPCTILSRMYNIPRPCDWATLRKALCDSCLRVIKETRIRNDEFRGLGLQVVDLKFGELRFDHSGAPVKGVKRIDSFFNVSNRRAPASQATHGQLRKTSPPNDVDTASKAKGSSDRDEVLLEKEDEITPKEDVRKQKKNVSVNDKDTEIEKRHDKAQPEEDGVEIVADNRIPNNGADKLPDNHGLTSKIPFGWDTAVFKALPESLQAELLQNNRNQTTTSRANTRRATRDETKSAAPTRGASKKRASSRTRQRNVARRPRRRQRAQITMTQFADIRELRDKGNDVLDAEEFRCRPLKECVELLQDLNHGRRNSAFVNRQRRSGVPTEKRKSVSFAEANSNRLAAVEETLEIPSPPCMSSDYDSDENNRMLHVVEKAGVEHTQIYATEDVTDFSDKLYSWMRRTAVDVKSGHVELVRGRLMECIRLKQLDEVCENVRLLHRFAEGDGLEGWRVGVNALLREIGEETRRQHGLDLKLPPLFPSASV</sequence>
<evidence type="ECO:0000256" key="12">
    <source>
        <dbReference type="ARBA" id="ARBA00022763"/>
    </source>
</evidence>
<keyword evidence="8" id="KW-0808">Transferase</keyword>
<dbReference type="Gene3D" id="6.10.250.1490">
    <property type="match status" value="1"/>
</dbReference>
<evidence type="ECO:0000256" key="4">
    <source>
        <dbReference type="ARBA" id="ARBA00012417"/>
    </source>
</evidence>
<dbReference type="GO" id="GO:0003684">
    <property type="term" value="F:damaged DNA binding"/>
    <property type="evidence" value="ECO:0007669"/>
    <property type="project" value="InterPro"/>
</dbReference>
<keyword evidence="14" id="KW-0238">DNA-binding</keyword>
<dbReference type="Pfam" id="PF00817">
    <property type="entry name" value="IMS"/>
    <property type="match status" value="1"/>
</dbReference>
<dbReference type="GO" id="GO:0003887">
    <property type="term" value="F:DNA-directed DNA polymerase activity"/>
    <property type="evidence" value="ECO:0007669"/>
    <property type="project" value="UniProtKB-KW"/>
</dbReference>
<keyword evidence="6" id="KW-0963">Cytoplasm</keyword>
<evidence type="ECO:0000256" key="5">
    <source>
        <dbReference type="ARBA" id="ARBA00016178"/>
    </source>
</evidence>